<comment type="similarity">
    <text evidence="1 2">Belongs to the glycosyl hydrolase 1 family.</text>
</comment>
<dbReference type="InterPro" id="IPR001360">
    <property type="entry name" value="Glyco_hydro_1"/>
</dbReference>
<protein>
    <submittedName>
        <fullName evidence="4">Uncharacterized protein</fullName>
    </submittedName>
</protein>
<dbReference type="Gene3D" id="3.20.20.80">
    <property type="entry name" value="Glycosidases"/>
    <property type="match status" value="1"/>
</dbReference>
<dbReference type="PANTHER" id="PTHR10353">
    <property type="entry name" value="GLYCOSYL HYDROLASE"/>
    <property type="match status" value="1"/>
</dbReference>
<dbReference type="EMBL" id="AYRZ02000008">
    <property type="protein sequence ID" value="PHT74162.1"/>
    <property type="molecule type" value="Genomic_DNA"/>
</dbReference>
<gene>
    <name evidence="4" type="ORF">T459_21439</name>
</gene>
<comment type="caution">
    <text evidence="4">The sequence shown here is derived from an EMBL/GenBank/DDBJ whole genome shotgun (WGS) entry which is preliminary data.</text>
</comment>
<keyword evidence="5" id="KW-1185">Reference proteome</keyword>
<proteinExistence type="inferred from homology"/>
<evidence type="ECO:0000313" key="4">
    <source>
        <dbReference type="EMBL" id="PHT74162.1"/>
    </source>
</evidence>
<dbReference type="GO" id="GO:0008422">
    <property type="term" value="F:beta-glucosidase activity"/>
    <property type="evidence" value="ECO:0000318"/>
    <property type="project" value="GO_Central"/>
</dbReference>
<reference evidence="4 5" key="1">
    <citation type="journal article" date="2014" name="Nat. Genet.">
        <title>Genome sequence of the hot pepper provides insights into the evolution of pungency in Capsicum species.</title>
        <authorList>
            <person name="Kim S."/>
            <person name="Park M."/>
            <person name="Yeom S.I."/>
            <person name="Kim Y.M."/>
            <person name="Lee J.M."/>
            <person name="Lee H.A."/>
            <person name="Seo E."/>
            <person name="Choi J."/>
            <person name="Cheong K."/>
            <person name="Kim K.T."/>
            <person name="Jung K."/>
            <person name="Lee G.W."/>
            <person name="Oh S.K."/>
            <person name="Bae C."/>
            <person name="Kim S.B."/>
            <person name="Lee H.Y."/>
            <person name="Kim S.Y."/>
            <person name="Kim M.S."/>
            <person name="Kang B.C."/>
            <person name="Jo Y.D."/>
            <person name="Yang H.B."/>
            <person name="Jeong H.J."/>
            <person name="Kang W.H."/>
            <person name="Kwon J.K."/>
            <person name="Shin C."/>
            <person name="Lim J.Y."/>
            <person name="Park J.H."/>
            <person name="Huh J.H."/>
            <person name="Kim J.S."/>
            <person name="Kim B.D."/>
            <person name="Cohen O."/>
            <person name="Paran I."/>
            <person name="Suh M.C."/>
            <person name="Lee S.B."/>
            <person name="Kim Y.K."/>
            <person name="Shin Y."/>
            <person name="Noh S.J."/>
            <person name="Park J."/>
            <person name="Seo Y.S."/>
            <person name="Kwon S.Y."/>
            <person name="Kim H.A."/>
            <person name="Park J.M."/>
            <person name="Kim H.J."/>
            <person name="Choi S.B."/>
            <person name="Bosland P.W."/>
            <person name="Reeves G."/>
            <person name="Jo S.H."/>
            <person name="Lee B.W."/>
            <person name="Cho H.T."/>
            <person name="Choi H.S."/>
            <person name="Lee M.S."/>
            <person name="Yu Y."/>
            <person name="Do Choi Y."/>
            <person name="Park B.S."/>
            <person name="van Deynze A."/>
            <person name="Ashrafi H."/>
            <person name="Hill T."/>
            <person name="Kim W.T."/>
            <person name="Pai H.S."/>
            <person name="Ahn H.K."/>
            <person name="Yeam I."/>
            <person name="Giovannoni J.J."/>
            <person name="Rose J.K."/>
            <person name="Sorensen I."/>
            <person name="Lee S.J."/>
            <person name="Kim R.W."/>
            <person name="Choi I.Y."/>
            <person name="Choi B.S."/>
            <person name="Lim J.S."/>
            <person name="Lee Y.H."/>
            <person name="Choi D."/>
        </authorList>
    </citation>
    <scope>NUCLEOTIDE SEQUENCE [LARGE SCALE GENOMIC DNA]</scope>
    <source>
        <strain evidence="5">cv. CM334</strain>
    </source>
</reference>
<evidence type="ECO:0000256" key="3">
    <source>
        <dbReference type="SAM" id="Phobius"/>
    </source>
</evidence>
<dbReference type="AlphaFoldDB" id="A0A2G2YWN6"/>
<evidence type="ECO:0000313" key="5">
    <source>
        <dbReference type="Proteomes" id="UP000222542"/>
    </source>
</evidence>
<dbReference type="GO" id="GO:0005975">
    <property type="term" value="P:carbohydrate metabolic process"/>
    <property type="evidence" value="ECO:0007669"/>
    <property type="project" value="InterPro"/>
</dbReference>
<dbReference type="SUPFAM" id="SSF51445">
    <property type="entry name" value="(Trans)glycosidases"/>
    <property type="match status" value="1"/>
</dbReference>
<keyword evidence="3" id="KW-0472">Membrane</keyword>
<keyword evidence="3" id="KW-0812">Transmembrane</keyword>
<sequence>MAAEAATLRSYDFYLDWFTSPLIFGDYPVTMKRRVGSRMPAFTIQQSKQVKGAMEFIVSVKDWLDALARDLRDFNIDSGAQIEFKHVGDPPKSEVSFSLRLGTCMIFICTLALFYLLFTCCFDSVSSTQPGLHAVLEHLKRTLALRTLLEPHESMLSEHDLCWQVSIFMSISREAKEGMHILNAITFLELECNIK</sequence>
<reference evidence="4 5" key="2">
    <citation type="journal article" date="2017" name="Genome Biol.">
        <title>New reference genome sequences of hot pepper reveal the massive evolution of plant disease-resistance genes by retroduplication.</title>
        <authorList>
            <person name="Kim S."/>
            <person name="Park J."/>
            <person name="Yeom S.I."/>
            <person name="Kim Y.M."/>
            <person name="Seo E."/>
            <person name="Kim K.T."/>
            <person name="Kim M.S."/>
            <person name="Lee J.M."/>
            <person name="Cheong K."/>
            <person name="Shin H.S."/>
            <person name="Kim S.B."/>
            <person name="Han K."/>
            <person name="Lee J."/>
            <person name="Park M."/>
            <person name="Lee H.A."/>
            <person name="Lee H.Y."/>
            <person name="Lee Y."/>
            <person name="Oh S."/>
            <person name="Lee J.H."/>
            <person name="Choi E."/>
            <person name="Choi E."/>
            <person name="Lee S.E."/>
            <person name="Jeon J."/>
            <person name="Kim H."/>
            <person name="Choi G."/>
            <person name="Song H."/>
            <person name="Lee J."/>
            <person name="Lee S.C."/>
            <person name="Kwon J.K."/>
            <person name="Lee H.Y."/>
            <person name="Koo N."/>
            <person name="Hong Y."/>
            <person name="Kim R.W."/>
            <person name="Kang W.H."/>
            <person name="Huh J.H."/>
            <person name="Kang B.C."/>
            <person name="Yang T.J."/>
            <person name="Lee Y.H."/>
            <person name="Bennetzen J.L."/>
            <person name="Choi D."/>
        </authorList>
    </citation>
    <scope>NUCLEOTIDE SEQUENCE [LARGE SCALE GENOMIC DNA]</scope>
    <source>
        <strain evidence="5">cv. CM334</strain>
    </source>
</reference>
<name>A0A2G2YWN6_CAPAN</name>
<keyword evidence="3" id="KW-1133">Transmembrane helix</keyword>
<organism evidence="4 5">
    <name type="scientific">Capsicum annuum</name>
    <name type="common">Capsicum pepper</name>
    <dbReference type="NCBI Taxonomy" id="4072"/>
    <lineage>
        <taxon>Eukaryota</taxon>
        <taxon>Viridiplantae</taxon>
        <taxon>Streptophyta</taxon>
        <taxon>Embryophyta</taxon>
        <taxon>Tracheophyta</taxon>
        <taxon>Spermatophyta</taxon>
        <taxon>Magnoliopsida</taxon>
        <taxon>eudicotyledons</taxon>
        <taxon>Gunneridae</taxon>
        <taxon>Pentapetalae</taxon>
        <taxon>asterids</taxon>
        <taxon>lamiids</taxon>
        <taxon>Solanales</taxon>
        <taxon>Solanaceae</taxon>
        <taxon>Solanoideae</taxon>
        <taxon>Capsiceae</taxon>
        <taxon>Capsicum</taxon>
    </lineage>
</organism>
<dbReference type="Pfam" id="PF00232">
    <property type="entry name" value="Glyco_hydro_1"/>
    <property type="match status" value="1"/>
</dbReference>
<dbReference type="PANTHER" id="PTHR10353:SF27">
    <property type="entry name" value="BETA-GLUCOSIDASE 47"/>
    <property type="match status" value="1"/>
</dbReference>
<evidence type="ECO:0000256" key="2">
    <source>
        <dbReference type="RuleBase" id="RU003690"/>
    </source>
</evidence>
<dbReference type="Proteomes" id="UP000222542">
    <property type="component" value="Unassembled WGS sequence"/>
</dbReference>
<feature type="transmembrane region" description="Helical" evidence="3">
    <location>
        <begin position="99"/>
        <end position="118"/>
    </location>
</feature>
<dbReference type="InterPro" id="IPR017853">
    <property type="entry name" value="GH"/>
</dbReference>
<accession>A0A2G2YWN6</accession>
<evidence type="ECO:0000256" key="1">
    <source>
        <dbReference type="ARBA" id="ARBA00010838"/>
    </source>
</evidence>
<dbReference type="Gramene" id="PHT74162">
    <property type="protein sequence ID" value="PHT74162"/>
    <property type="gene ID" value="T459_21439"/>
</dbReference>